<evidence type="ECO:0000259" key="1">
    <source>
        <dbReference type="Pfam" id="PF00561"/>
    </source>
</evidence>
<dbReference type="GO" id="GO:0016787">
    <property type="term" value="F:hydrolase activity"/>
    <property type="evidence" value="ECO:0007669"/>
    <property type="project" value="UniProtKB-KW"/>
</dbReference>
<keyword evidence="2" id="KW-0378">Hydrolase</keyword>
<dbReference type="InterPro" id="IPR000639">
    <property type="entry name" value="Epox_hydrolase-like"/>
</dbReference>
<dbReference type="InterPro" id="IPR000073">
    <property type="entry name" value="AB_hydrolase_1"/>
</dbReference>
<evidence type="ECO:0000313" key="3">
    <source>
        <dbReference type="Proteomes" id="UP000609879"/>
    </source>
</evidence>
<comment type="caution">
    <text evidence="2">The sequence shown here is derived from an EMBL/GenBank/DDBJ whole genome shotgun (WGS) entry which is preliminary data.</text>
</comment>
<dbReference type="InterPro" id="IPR029058">
    <property type="entry name" value="AB_hydrolase_fold"/>
</dbReference>
<dbReference type="Pfam" id="PF00561">
    <property type="entry name" value="Abhydrolase_1"/>
    <property type="match status" value="1"/>
</dbReference>
<dbReference type="InterPro" id="IPR050266">
    <property type="entry name" value="AB_hydrolase_sf"/>
</dbReference>
<evidence type="ECO:0000313" key="2">
    <source>
        <dbReference type="EMBL" id="GID78596.1"/>
    </source>
</evidence>
<name>A0ABQ3YF29_9ACTN</name>
<dbReference type="Proteomes" id="UP000609879">
    <property type="component" value="Unassembled WGS sequence"/>
</dbReference>
<dbReference type="PANTHER" id="PTHR43798:SF33">
    <property type="entry name" value="HYDROLASE, PUTATIVE (AFU_ORTHOLOGUE AFUA_2G14860)-RELATED"/>
    <property type="match status" value="1"/>
</dbReference>
<dbReference type="RefSeq" id="WP_239169311.1">
    <property type="nucleotide sequence ID" value="NZ_BAAABO010000027.1"/>
</dbReference>
<accession>A0ABQ3YF29</accession>
<dbReference type="SUPFAM" id="SSF53474">
    <property type="entry name" value="alpha/beta-Hydrolases"/>
    <property type="match status" value="1"/>
</dbReference>
<feature type="domain" description="AB hydrolase-1" evidence="1">
    <location>
        <begin position="58"/>
        <end position="269"/>
    </location>
</feature>
<sequence length="282" mass="30758">MPDEPLKTYSIEVNGIAQRFHVAGEGPICVMHSGGPGIDWSYLRMPLVEEYLTAVYVEPVGTGESGRLPAHPHGYGIDAYVPFLDAVVEHVGASYVLGHSHGGFVAQKYALSRPDRLTGLILYGTAPCTGPDFEALAQRNAERQRERLAHRPSMAEVLAALDADWPSTDAGATARIRATLPLYFADYWGAEERFEPFRDAFRSWKVFGDGTDFDVRDRLGEITAPTLAVAGTYDWICDPSWSREIAAGIPGGQYAEQTASGHFGHVEEPEGFAEIIAKFIGA</sequence>
<dbReference type="PANTHER" id="PTHR43798">
    <property type="entry name" value="MONOACYLGLYCEROL LIPASE"/>
    <property type="match status" value="1"/>
</dbReference>
<reference evidence="2 3" key="1">
    <citation type="submission" date="2021-01" db="EMBL/GenBank/DDBJ databases">
        <title>Whole genome shotgun sequence of Actinoplanes deccanensis NBRC 13994.</title>
        <authorList>
            <person name="Komaki H."/>
            <person name="Tamura T."/>
        </authorList>
    </citation>
    <scope>NUCLEOTIDE SEQUENCE [LARGE SCALE GENOMIC DNA]</scope>
    <source>
        <strain evidence="2 3">NBRC 13994</strain>
    </source>
</reference>
<keyword evidence="3" id="KW-1185">Reference proteome</keyword>
<protein>
    <submittedName>
        <fullName evidence="2">Alpha/beta hydrolase</fullName>
    </submittedName>
</protein>
<proteinExistence type="predicted"/>
<organism evidence="2 3">
    <name type="scientific">Paractinoplanes deccanensis</name>
    <dbReference type="NCBI Taxonomy" id="113561"/>
    <lineage>
        <taxon>Bacteria</taxon>
        <taxon>Bacillati</taxon>
        <taxon>Actinomycetota</taxon>
        <taxon>Actinomycetes</taxon>
        <taxon>Micromonosporales</taxon>
        <taxon>Micromonosporaceae</taxon>
        <taxon>Paractinoplanes</taxon>
    </lineage>
</organism>
<dbReference type="EMBL" id="BOMI01000147">
    <property type="protein sequence ID" value="GID78596.1"/>
    <property type="molecule type" value="Genomic_DNA"/>
</dbReference>
<dbReference type="PRINTS" id="PR00412">
    <property type="entry name" value="EPOXHYDRLASE"/>
</dbReference>
<gene>
    <name evidence="2" type="ORF">Ade02nite_72370</name>
</gene>
<dbReference type="Gene3D" id="3.40.50.1820">
    <property type="entry name" value="alpha/beta hydrolase"/>
    <property type="match status" value="1"/>
</dbReference>